<gene>
    <name evidence="1" type="ORF">PLA107_003760</name>
</gene>
<evidence type="ECO:0000313" key="2">
    <source>
        <dbReference type="Proteomes" id="UP000006426"/>
    </source>
</evidence>
<dbReference type="Proteomes" id="UP000006426">
    <property type="component" value="Chromosome"/>
</dbReference>
<dbReference type="AlphaFoldDB" id="A0AAD0LW06"/>
<accession>A0AAD0LW06</accession>
<dbReference type="RefSeq" id="WP_005745428.1">
    <property type="nucleotide sequence ID" value="NZ_CP031225.1"/>
</dbReference>
<name>A0AAD0LW06_PSEAV</name>
<protein>
    <submittedName>
        <fullName evidence="1">Uncharacterized protein</fullName>
    </submittedName>
</protein>
<dbReference type="EMBL" id="CP031225">
    <property type="protein sequence ID" value="AXH54542.1"/>
    <property type="molecule type" value="Genomic_DNA"/>
</dbReference>
<proteinExistence type="predicted"/>
<reference evidence="1 2" key="1">
    <citation type="journal article" date="2011" name="PLoS Pathog.">
        <title>Dynamic evolution of pathogenicity revealed by sequencing and comparative genomics of 19 Pseudomonas syringae isolates.</title>
        <authorList>
            <person name="Baltrus D.A."/>
            <person name="Nishimura M.T."/>
            <person name="Romanchuk A."/>
            <person name="Chang J.H."/>
            <person name="Mukhtar M.S."/>
            <person name="Cherkis K."/>
            <person name="Roach J."/>
            <person name="Grant S.R."/>
            <person name="Jones C.D."/>
            <person name="Dangl J.L."/>
        </authorList>
    </citation>
    <scope>NUCLEOTIDE SEQUENCE [LARGE SCALE GENOMIC DNA]</scope>
    <source>
        <strain evidence="1 2">M301315</strain>
    </source>
</reference>
<evidence type="ECO:0000313" key="1">
    <source>
        <dbReference type="EMBL" id="AXH54542.1"/>
    </source>
</evidence>
<organism evidence="1 2">
    <name type="scientific">Pseudomonas amygdali pv. lachrymans str. M301315</name>
    <dbReference type="NCBI Taxonomy" id="629260"/>
    <lineage>
        <taxon>Bacteria</taxon>
        <taxon>Pseudomonadati</taxon>
        <taxon>Pseudomonadota</taxon>
        <taxon>Gammaproteobacteria</taxon>
        <taxon>Pseudomonadales</taxon>
        <taxon>Pseudomonadaceae</taxon>
        <taxon>Pseudomonas</taxon>
        <taxon>Pseudomonas amygdali</taxon>
    </lineage>
</organism>
<sequence length="212" mass="23321">MKPSNKQGSSLSAQAVPGIQALRALLVDVIKRPLQFSNDEELHAALKTQGGIAKLSRSIIVQHGEVVETLPMSLNSLKTYADQHLPGGFKGLNDLRLKATDSLQRALKQGERANKRTRSGLTLKVAQLEHEMELHRQTNMILTRALSESLHQFVNIRDASSEHVRKKFTQDATETIFAILSMAMPPFNVIDAPHIAPAPSADIATLSDYRKG</sequence>